<evidence type="ECO:0000313" key="11">
    <source>
        <dbReference type="Proteomes" id="UP001152320"/>
    </source>
</evidence>
<comment type="subcellular location">
    <subcellularLocation>
        <location evidence="1">Golgi apparatus</location>
    </subcellularLocation>
</comment>
<dbReference type="GO" id="GO:0005524">
    <property type="term" value="F:ATP binding"/>
    <property type="evidence" value="ECO:0007669"/>
    <property type="project" value="UniProtKB-KW"/>
</dbReference>
<feature type="binding site" evidence="7">
    <location>
        <position position="90"/>
    </location>
    <ligand>
        <name>ATP</name>
        <dbReference type="ChEBI" id="CHEBI:30616"/>
    </ligand>
</feature>
<dbReference type="Pfam" id="PF06702">
    <property type="entry name" value="Fam20C"/>
    <property type="match status" value="1"/>
</dbReference>
<keyword evidence="11" id="KW-1185">Reference proteome</keyword>
<evidence type="ECO:0000256" key="3">
    <source>
        <dbReference type="ARBA" id="ARBA00023034"/>
    </source>
</evidence>
<protein>
    <submittedName>
        <fullName evidence="10">Glycosaminoglycan xylosylkinase</fullName>
    </submittedName>
</protein>
<comment type="cofactor">
    <cofactor evidence="8">
        <name>Mn(2+)</name>
        <dbReference type="ChEBI" id="CHEBI:29035"/>
    </cofactor>
</comment>
<accession>A0A9Q1H2E5</accession>
<feature type="binding site" evidence="7">
    <location>
        <position position="51"/>
    </location>
    <ligand>
        <name>ATP</name>
        <dbReference type="ChEBI" id="CHEBI:30616"/>
    </ligand>
</feature>
<feature type="active site" evidence="6">
    <location>
        <position position="236"/>
    </location>
</feature>
<evidence type="ECO:0000256" key="6">
    <source>
        <dbReference type="PIRSR" id="PIRSR624869-1"/>
    </source>
</evidence>
<keyword evidence="8" id="KW-0464">Manganese</keyword>
<feature type="binding site" evidence="7">
    <location>
        <position position="67"/>
    </location>
    <ligand>
        <name>ATP</name>
        <dbReference type="ChEBI" id="CHEBI:30616"/>
    </ligand>
</feature>
<dbReference type="PANTHER" id="PTHR12450">
    <property type="entry name" value="DENTIN MATRIX PROTEIN 4 PROTEIN FAM20"/>
    <property type="match status" value="1"/>
</dbReference>
<evidence type="ECO:0000313" key="10">
    <source>
        <dbReference type="EMBL" id="KAJ8030974.1"/>
    </source>
</evidence>
<keyword evidence="4" id="KW-1015">Disulfide bond</keyword>
<evidence type="ECO:0000256" key="8">
    <source>
        <dbReference type="PIRSR" id="PIRSR624869-3"/>
    </source>
</evidence>
<gene>
    <name evidence="10" type="ORF">HOLleu_27545</name>
</gene>
<dbReference type="GO" id="GO:0016773">
    <property type="term" value="F:phosphotransferase activity, alcohol group as acceptor"/>
    <property type="evidence" value="ECO:0007669"/>
    <property type="project" value="TreeGrafter"/>
</dbReference>
<dbReference type="EMBL" id="JAIZAY010000013">
    <property type="protein sequence ID" value="KAJ8030974.1"/>
    <property type="molecule type" value="Genomic_DNA"/>
</dbReference>
<dbReference type="OrthoDB" id="8583677at2759"/>
<proteinExistence type="inferred from homology"/>
<evidence type="ECO:0000256" key="1">
    <source>
        <dbReference type="ARBA" id="ARBA00004555"/>
    </source>
</evidence>
<keyword evidence="3" id="KW-0333">Golgi apparatus</keyword>
<keyword evidence="7" id="KW-0547">Nucleotide-binding</keyword>
<evidence type="ECO:0000259" key="9">
    <source>
        <dbReference type="Pfam" id="PF06702"/>
    </source>
</evidence>
<keyword evidence="7" id="KW-0067">ATP-binding</keyword>
<dbReference type="Proteomes" id="UP001152320">
    <property type="component" value="Chromosome 13"/>
</dbReference>
<evidence type="ECO:0000256" key="7">
    <source>
        <dbReference type="PIRSR" id="PIRSR624869-2"/>
    </source>
</evidence>
<dbReference type="PANTHER" id="PTHR12450:SF22">
    <property type="entry name" value="EXTRACELLULAR SERINE_THREONINE PROTEIN CG31145"/>
    <property type="match status" value="1"/>
</dbReference>
<feature type="domain" description="FAM20 C-terminal" evidence="9">
    <location>
        <begin position="140"/>
        <end position="348"/>
    </location>
</feature>
<dbReference type="InterPro" id="IPR009581">
    <property type="entry name" value="FAM20_C"/>
</dbReference>
<evidence type="ECO:0000256" key="2">
    <source>
        <dbReference type="ARBA" id="ARBA00006557"/>
    </source>
</evidence>
<comment type="similarity">
    <text evidence="2">Belongs to the FAM20 family.</text>
</comment>
<keyword evidence="8" id="KW-0479">Metal-binding</keyword>
<reference evidence="10" key="1">
    <citation type="submission" date="2021-10" db="EMBL/GenBank/DDBJ databases">
        <title>Tropical sea cucumber genome reveals ecological adaptation and Cuvierian tubules defense mechanism.</title>
        <authorList>
            <person name="Chen T."/>
        </authorList>
    </citation>
    <scope>NUCLEOTIDE SEQUENCE</scope>
    <source>
        <strain evidence="10">Nanhai2018</strain>
        <tissue evidence="10">Muscle</tissue>
    </source>
</reference>
<evidence type="ECO:0000256" key="4">
    <source>
        <dbReference type="ARBA" id="ARBA00023157"/>
    </source>
</evidence>
<feature type="binding site" evidence="8">
    <location>
        <position position="90"/>
    </location>
    <ligand>
        <name>Mn(2+)</name>
        <dbReference type="ChEBI" id="CHEBI:29035"/>
    </ligand>
</feature>
<dbReference type="AlphaFoldDB" id="A0A9Q1H2E5"/>
<feature type="binding site" evidence="8">
    <location>
        <position position="257"/>
    </location>
    <ligand>
        <name>Mn(2+)</name>
        <dbReference type="ChEBI" id="CHEBI:29035"/>
    </ligand>
</feature>
<keyword evidence="5" id="KW-0325">Glycoprotein</keyword>
<dbReference type="InterPro" id="IPR024869">
    <property type="entry name" value="FAM20"/>
</dbReference>
<dbReference type="GO" id="GO:0005794">
    <property type="term" value="C:Golgi apparatus"/>
    <property type="evidence" value="ECO:0007669"/>
    <property type="project" value="UniProtKB-SubCell"/>
</dbReference>
<evidence type="ECO:0000256" key="5">
    <source>
        <dbReference type="ARBA" id="ARBA00023180"/>
    </source>
</evidence>
<organism evidence="10 11">
    <name type="scientific">Holothuria leucospilota</name>
    <name type="common">Black long sea cucumber</name>
    <name type="synonym">Mertensiothuria leucospilota</name>
    <dbReference type="NCBI Taxonomy" id="206669"/>
    <lineage>
        <taxon>Eukaryota</taxon>
        <taxon>Metazoa</taxon>
        <taxon>Echinodermata</taxon>
        <taxon>Eleutherozoa</taxon>
        <taxon>Echinozoa</taxon>
        <taxon>Holothuroidea</taxon>
        <taxon>Aspidochirotacea</taxon>
        <taxon>Aspidochirotida</taxon>
        <taxon>Holothuriidae</taxon>
        <taxon>Holothuria</taxon>
    </lineage>
</organism>
<feature type="binding site" evidence="7">
    <location>
        <position position="257"/>
    </location>
    <ligand>
        <name>ATP</name>
        <dbReference type="ChEBI" id="CHEBI:30616"/>
    </ligand>
</feature>
<dbReference type="GO" id="GO:0046872">
    <property type="term" value="F:metal ion binding"/>
    <property type="evidence" value="ECO:0007669"/>
    <property type="project" value="UniProtKB-KW"/>
</dbReference>
<name>A0A9Q1H2E5_HOLLE</name>
<sequence>MLRKVPSWDHFRHGITLDEMYPRSARYIPELLHDLSTERIVNVSIFKGGTQIKFLLKFADGNQAIAKPKRHPRDFYWGYNKSHPFWYDDERHTAEIASFHLDRILDYRRVPPCVGRKVNFSTEILQNSDDSAIYSTLRKQNGNTCFIGNCVKWCCNEDHPVCDENGGVMELSVCQMIPWPIHDIENYWSQGIRESKVWKNKNVCTDFLNDTKILKGRFFLDVIENSLFDHLIVNYDRHHIAKLGFIDKHRSFAAIIDNGKGFGNPFKDDITFLAPVYQCCRFRNSTYQHILSLTKEGHKLGDLMKSSLANDPLAPLLTDEFFPAFDRRLAQFIEVMDKCIERLGPETVLVDGLELIK</sequence>
<comment type="caution">
    <text evidence="10">The sequence shown here is derived from an EMBL/GenBank/DDBJ whole genome shotgun (WGS) entry which is preliminary data.</text>
</comment>